<evidence type="ECO:0000256" key="1">
    <source>
        <dbReference type="SAM" id="MobiDB-lite"/>
    </source>
</evidence>
<feature type="region of interest" description="Disordered" evidence="1">
    <location>
        <begin position="302"/>
        <end position="419"/>
    </location>
</feature>
<protein>
    <recommendedName>
        <fullName evidence="4">PE-PGRS family protein</fullName>
    </recommendedName>
</protein>
<name>A0ABM7IV80_9MYCO</name>
<sequence length="419" mass="41557">MEAVARSYLLAGVALVGAGAIAVGPIQPLPPDVQVPAMPSSAVPVELNALVNPIELWANVISKTVTNVGGIAETVLANPAPILGKIAENGLISADVFATVATTFVSGFATGVGTLPQQIHDAIQYGILEGNIYEGVLALATAFLSPVLSGALGALMHLPDVIAVLQNPFVNAASVIETAVNGGIVNVGFPLLINVLAPVAQIGLTGQAIYDGIQAGDFEAVANAVISFPSDLVNTVLNGNPDIGIGGILGSEGGLVPGLLAFRQAIADAIHPPVLSTPLSRTVADAPDLKAASVTLDTGEIAGAQSGPADEDSGSTGVAADSASDGASGGVAAGDGVAADDETAKSNAGEDVVKTSPVVKPGRLGPDANRQHRGPDAVKSLRTDVQKSVKNFGDKVSKALGGKPKAEKKAGAASGGGDE</sequence>
<gene>
    <name evidence="2" type="ORF">MBOE_23850</name>
</gene>
<dbReference type="Proteomes" id="UP000466683">
    <property type="component" value="Chromosome"/>
</dbReference>
<dbReference type="EMBL" id="AP022579">
    <property type="protein sequence ID" value="BBX90736.1"/>
    <property type="molecule type" value="Genomic_DNA"/>
</dbReference>
<accession>A0ABM7IV80</accession>
<evidence type="ECO:0008006" key="4">
    <source>
        <dbReference type="Google" id="ProtNLM"/>
    </source>
</evidence>
<feature type="compositionally biased region" description="Basic and acidic residues" evidence="1">
    <location>
        <begin position="369"/>
        <end position="397"/>
    </location>
</feature>
<evidence type="ECO:0000313" key="3">
    <source>
        <dbReference type="Proteomes" id="UP000466683"/>
    </source>
</evidence>
<organism evidence="2 3">
    <name type="scientific">Mycolicibacterium boenickei</name>
    <dbReference type="NCBI Taxonomy" id="146017"/>
    <lineage>
        <taxon>Bacteria</taxon>
        <taxon>Bacillati</taxon>
        <taxon>Actinomycetota</taxon>
        <taxon>Actinomycetes</taxon>
        <taxon>Mycobacteriales</taxon>
        <taxon>Mycobacteriaceae</taxon>
        <taxon>Mycolicibacterium</taxon>
    </lineage>
</organism>
<proteinExistence type="predicted"/>
<evidence type="ECO:0000313" key="2">
    <source>
        <dbReference type="EMBL" id="BBX90736.1"/>
    </source>
</evidence>
<keyword evidence="3" id="KW-1185">Reference proteome</keyword>
<reference evidence="2 3" key="1">
    <citation type="journal article" date="2019" name="Emerg. Microbes Infect.">
        <title>Comprehensive subspecies identification of 175 nontuberculous mycobacteria species based on 7547 genomic profiles.</title>
        <authorList>
            <person name="Matsumoto Y."/>
            <person name="Kinjo T."/>
            <person name="Motooka D."/>
            <person name="Nabeya D."/>
            <person name="Jung N."/>
            <person name="Uechi K."/>
            <person name="Horii T."/>
            <person name="Iida T."/>
            <person name="Fujita J."/>
            <person name="Nakamura S."/>
        </authorList>
    </citation>
    <scope>NUCLEOTIDE SEQUENCE [LARGE SCALE GENOMIC DNA]</scope>
    <source>
        <strain evidence="2 3">JCM 15653</strain>
    </source>
</reference>
<feature type="compositionally biased region" description="Low complexity" evidence="1">
    <location>
        <begin position="314"/>
        <end position="326"/>
    </location>
</feature>
<dbReference type="RefSeq" id="WP_234815764.1">
    <property type="nucleotide sequence ID" value="NZ_AP022579.1"/>
</dbReference>